<accession>A0A836HBF0</accession>
<name>A0A836HBF0_9TRYP</name>
<evidence type="ECO:0000313" key="2">
    <source>
        <dbReference type="EMBL" id="KAG5478383.1"/>
    </source>
</evidence>
<proteinExistence type="predicted"/>
<evidence type="ECO:0000313" key="3">
    <source>
        <dbReference type="Proteomes" id="UP000674143"/>
    </source>
</evidence>
<sequence length="173" mass="19947">MLRCLSRRLWYQFKDLKDKAILEKLRNTKLQQGAHPSEVDMEELARESGIAPSSSMNVADFVHEKETVLEMLQEQRMRRIARREAFLEWQAGQREKGAAHRLVRQSRKAEKYKRRHYHATSGRMLPLTLSPGEAPSEPRMLTSVPKGRISPKEFSGGSSIEKWHAIPLSLGKK</sequence>
<feature type="region of interest" description="Disordered" evidence="1">
    <location>
        <begin position="125"/>
        <end position="157"/>
    </location>
</feature>
<protein>
    <submittedName>
        <fullName evidence="2">Uncharacterized protein</fullName>
    </submittedName>
</protein>
<reference evidence="3" key="1">
    <citation type="journal article" date="2021" name="Microbiol. Resour. Announc.">
        <title>LGAAP: Leishmaniinae Genome Assembly and Annotation Pipeline.</title>
        <authorList>
            <person name="Almutairi H."/>
            <person name="Urbaniak M.D."/>
            <person name="Bates M.D."/>
            <person name="Jariyapan N."/>
            <person name="Kwakye-Nuako G."/>
            <person name="Thomaz-Soccol V."/>
            <person name="Al-Salem W.S."/>
            <person name="Dillon R.J."/>
            <person name="Bates P.A."/>
            <person name="Gatherer D."/>
        </authorList>
    </citation>
    <scope>NUCLEOTIDE SEQUENCE [LARGE SCALE GENOMIC DNA]</scope>
</reference>
<dbReference type="GeneID" id="92360531"/>
<organism evidence="2 3">
    <name type="scientific">Leishmania orientalis</name>
    <dbReference type="NCBI Taxonomy" id="2249476"/>
    <lineage>
        <taxon>Eukaryota</taxon>
        <taxon>Discoba</taxon>
        <taxon>Euglenozoa</taxon>
        <taxon>Kinetoplastea</taxon>
        <taxon>Metakinetoplastina</taxon>
        <taxon>Trypanosomatida</taxon>
        <taxon>Trypanosomatidae</taxon>
        <taxon>Leishmaniinae</taxon>
        <taxon>Leishmania</taxon>
    </lineage>
</organism>
<keyword evidence="3" id="KW-1185">Reference proteome</keyword>
<reference evidence="3" key="2">
    <citation type="journal article" date="2021" name="Sci. Data">
        <title>Chromosome-scale genome sequencing, assembly and annotation of six genomes from subfamily Leishmaniinae.</title>
        <authorList>
            <person name="Almutairi H."/>
            <person name="Urbaniak M.D."/>
            <person name="Bates M.D."/>
            <person name="Jariyapan N."/>
            <person name="Kwakye-Nuako G."/>
            <person name="Thomaz Soccol V."/>
            <person name="Al-Salem W.S."/>
            <person name="Dillon R.J."/>
            <person name="Bates P.A."/>
            <person name="Gatherer D."/>
        </authorList>
    </citation>
    <scope>NUCLEOTIDE SEQUENCE [LARGE SCALE GENOMIC DNA]</scope>
</reference>
<dbReference type="RefSeq" id="XP_067063044.1">
    <property type="nucleotide sequence ID" value="XM_067206597.1"/>
</dbReference>
<dbReference type="EMBL" id="JAFHLR010000023">
    <property type="protein sequence ID" value="KAG5478383.1"/>
    <property type="molecule type" value="Genomic_DNA"/>
</dbReference>
<comment type="caution">
    <text evidence="2">The sequence shown here is derived from an EMBL/GenBank/DDBJ whole genome shotgun (WGS) entry which is preliminary data.</text>
</comment>
<dbReference type="Proteomes" id="UP000674143">
    <property type="component" value="Unassembled WGS sequence"/>
</dbReference>
<dbReference type="SMR" id="A0A836HBF0"/>
<dbReference type="KEGG" id="loi:92360531"/>
<evidence type="ECO:0000256" key="1">
    <source>
        <dbReference type="SAM" id="MobiDB-lite"/>
    </source>
</evidence>
<dbReference type="AlphaFoldDB" id="A0A836HBF0"/>
<gene>
    <name evidence="2" type="ORF">LSCM4_04615</name>
</gene>